<name>A0A9W6WYR2_9STRA</name>
<feature type="domain" description="Temptin Cys/Cys disulfide" evidence="2">
    <location>
        <begin position="48"/>
        <end position="137"/>
    </location>
</feature>
<evidence type="ECO:0000256" key="1">
    <source>
        <dbReference type="SAM" id="MobiDB-lite"/>
    </source>
</evidence>
<proteinExistence type="predicted"/>
<dbReference type="PANTHER" id="PTHR34737:SF2">
    <property type="entry name" value="EF-HAND DOMAIN-CONTAINING PROTEIN"/>
    <property type="match status" value="1"/>
</dbReference>
<evidence type="ECO:0000313" key="4">
    <source>
        <dbReference type="Proteomes" id="UP001165121"/>
    </source>
</evidence>
<accession>A0A9W6WYR2</accession>
<organism evidence="3 4">
    <name type="scientific">Phytophthora fragariaefolia</name>
    <dbReference type="NCBI Taxonomy" id="1490495"/>
    <lineage>
        <taxon>Eukaryota</taxon>
        <taxon>Sar</taxon>
        <taxon>Stramenopiles</taxon>
        <taxon>Oomycota</taxon>
        <taxon>Peronosporomycetes</taxon>
        <taxon>Peronosporales</taxon>
        <taxon>Peronosporaceae</taxon>
        <taxon>Phytophthora</taxon>
    </lineage>
</organism>
<gene>
    <name evidence="3" type="ORF">Pfra01_000321000</name>
</gene>
<dbReference type="AlphaFoldDB" id="A0A9W6WYR2"/>
<dbReference type="InterPro" id="IPR055313">
    <property type="entry name" value="Temptin-like"/>
</dbReference>
<dbReference type="Proteomes" id="UP001165121">
    <property type="component" value="Unassembled WGS sequence"/>
</dbReference>
<dbReference type="EMBL" id="BSXT01000246">
    <property type="protein sequence ID" value="GMF22212.1"/>
    <property type="molecule type" value="Genomic_DNA"/>
</dbReference>
<feature type="region of interest" description="Disordered" evidence="1">
    <location>
        <begin position="160"/>
        <end position="207"/>
    </location>
</feature>
<dbReference type="OrthoDB" id="129121at2759"/>
<feature type="compositionally biased region" description="Low complexity" evidence="1">
    <location>
        <begin position="160"/>
        <end position="196"/>
    </location>
</feature>
<comment type="caution">
    <text evidence="3">The sequence shown here is derived from an EMBL/GenBank/DDBJ whole genome shotgun (WGS) entry which is preliminary data.</text>
</comment>
<dbReference type="InterPro" id="IPR057626">
    <property type="entry name" value="S-S_Temptin"/>
</dbReference>
<evidence type="ECO:0000259" key="2">
    <source>
        <dbReference type="Pfam" id="PF24784"/>
    </source>
</evidence>
<protein>
    <submittedName>
        <fullName evidence="3">Unnamed protein product</fullName>
    </submittedName>
</protein>
<sequence length="228" mass="23709">MEELTPSCPPLAVTLQHSTPHHFKVIHPMVSGWIALLTSVAQLGSSAHGYGYYVQRLPNGGNVKSYSAIGHTDGRGHHDTLNEFGNAFDEAGSEWTVSLCEADTDGDGQTNGEELGDPCCVWADGDPSRTTGVSHPSIATSKSDPSLWANINCTTDTAASSAAIDTTPTPTPTSTVSTATPTPTTTTSTGTGTTPPQRLPAKCIHSSLHSPCPPPSLSILRSHPPPSS</sequence>
<evidence type="ECO:0000313" key="3">
    <source>
        <dbReference type="EMBL" id="GMF22212.1"/>
    </source>
</evidence>
<keyword evidence="4" id="KW-1185">Reference proteome</keyword>
<dbReference type="PANTHER" id="PTHR34737">
    <property type="entry name" value="EF-HAND DOMAIN-CONTAINING PROTEIN"/>
    <property type="match status" value="1"/>
</dbReference>
<reference evidence="3" key="1">
    <citation type="submission" date="2023-04" db="EMBL/GenBank/DDBJ databases">
        <title>Phytophthora fragariaefolia NBRC 109709.</title>
        <authorList>
            <person name="Ichikawa N."/>
            <person name="Sato H."/>
            <person name="Tonouchi N."/>
        </authorList>
    </citation>
    <scope>NUCLEOTIDE SEQUENCE</scope>
    <source>
        <strain evidence="3">NBRC 109709</strain>
    </source>
</reference>
<dbReference type="Pfam" id="PF24784">
    <property type="entry name" value="Temptin_C"/>
    <property type="match status" value="1"/>
</dbReference>